<dbReference type="OrthoDB" id="2269034at2759"/>
<dbReference type="STRING" id="50990.A0A4Y7QK52"/>
<protein>
    <recommendedName>
        <fullName evidence="3">F-box domain-containing protein</fullName>
    </recommendedName>
</protein>
<evidence type="ECO:0008006" key="3">
    <source>
        <dbReference type="Google" id="ProtNLM"/>
    </source>
</evidence>
<dbReference type="SUPFAM" id="SSF52047">
    <property type="entry name" value="RNI-like"/>
    <property type="match status" value="1"/>
</dbReference>
<sequence length="468" mass="52332">MVHPASKSSTSFTNTLRRLLNGKNGPSDAVQQNIEDVVLSPAQRLIPDLVSQIFHYCVVSDKPIGKEEFPRPNTSMAPLKLARICHAWRQVALCTPNLWASLQIPPFWVSPVGLKEWLQRSGGCALSFSWTSSSTKAHQHRRSICSIADVLLQHASRWKHVELTVPRTCLLHLLSPLSRNRPPPLESISITPTFASDDDFIDHLTHIFVSHLPMLSRLTLPGSNFTLSWGNDTILDNLRELTITRPLSGASLTLNVMLPLLQCCPRITLVDVFMNDQAFLHGNPPQLTIPLEKLSITISGSSQVTILGYLLDHLYLPALSELTLMLDLPVVTVRGWPHLLSLLSRSQCSLLRLTVKRIPILEEGLIECLRLIPHLQMLYLYGLRVSNVLLHSLAENAEHILPSLTQMHVQCGVFDQMTLCAMVRSRWENGNRKLCHIVVYACGTGPIEDEKVKGWMAEKSLTILVLST</sequence>
<evidence type="ECO:0000313" key="1">
    <source>
        <dbReference type="EMBL" id="TDL27601.1"/>
    </source>
</evidence>
<dbReference type="EMBL" id="ML170159">
    <property type="protein sequence ID" value="TDL27601.1"/>
    <property type="molecule type" value="Genomic_DNA"/>
</dbReference>
<dbReference type="VEuPathDB" id="FungiDB:BD410DRAFT_894670"/>
<dbReference type="Proteomes" id="UP000294933">
    <property type="component" value="Unassembled WGS sequence"/>
</dbReference>
<evidence type="ECO:0000313" key="2">
    <source>
        <dbReference type="Proteomes" id="UP000294933"/>
    </source>
</evidence>
<reference evidence="1 2" key="1">
    <citation type="submission" date="2018-06" db="EMBL/GenBank/DDBJ databases">
        <title>A transcriptomic atlas of mushroom development highlights an independent origin of complex multicellularity.</title>
        <authorList>
            <consortium name="DOE Joint Genome Institute"/>
            <person name="Krizsan K."/>
            <person name="Almasi E."/>
            <person name="Merenyi Z."/>
            <person name="Sahu N."/>
            <person name="Viragh M."/>
            <person name="Koszo T."/>
            <person name="Mondo S."/>
            <person name="Kiss B."/>
            <person name="Balint B."/>
            <person name="Kues U."/>
            <person name="Barry K."/>
            <person name="Hegedus J.C."/>
            <person name="Henrissat B."/>
            <person name="Johnson J."/>
            <person name="Lipzen A."/>
            <person name="Ohm R."/>
            <person name="Nagy I."/>
            <person name="Pangilinan J."/>
            <person name="Yan J."/>
            <person name="Xiong Y."/>
            <person name="Grigoriev I.V."/>
            <person name="Hibbett D.S."/>
            <person name="Nagy L.G."/>
        </authorList>
    </citation>
    <scope>NUCLEOTIDE SEQUENCE [LARGE SCALE GENOMIC DNA]</scope>
    <source>
        <strain evidence="1 2">SZMC22713</strain>
    </source>
</reference>
<organism evidence="1 2">
    <name type="scientific">Rickenella mellea</name>
    <dbReference type="NCBI Taxonomy" id="50990"/>
    <lineage>
        <taxon>Eukaryota</taxon>
        <taxon>Fungi</taxon>
        <taxon>Dikarya</taxon>
        <taxon>Basidiomycota</taxon>
        <taxon>Agaricomycotina</taxon>
        <taxon>Agaricomycetes</taxon>
        <taxon>Hymenochaetales</taxon>
        <taxon>Rickenellaceae</taxon>
        <taxon>Rickenella</taxon>
    </lineage>
</organism>
<dbReference type="InterPro" id="IPR032675">
    <property type="entry name" value="LRR_dom_sf"/>
</dbReference>
<accession>A0A4Y7QK52</accession>
<keyword evidence="2" id="KW-1185">Reference proteome</keyword>
<gene>
    <name evidence="1" type="ORF">BD410DRAFT_894670</name>
</gene>
<dbReference type="AlphaFoldDB" id="A0A4Y7QK52"/>
<proteinExistence type="predicted"/>
<dbReference type="Gene3D" id="3.80.10.10">
    <property type="entry name" value="Ribonuclease Inhibitor"/>
    <property type="match status" value="1"/>
</dbReference>
<name>A0A4Y7QK52_9AGAM</name>